<dbReference type="Pfam" id="PF12698">
    <property type="entry name" value="ABC2_membrane_3"/>
    <property type="match status" value="1"/>
</dbReference>
<accession>A0A1G2B3X4</accession>
<protein>
    <recommendedName>
        <fullName evidence="6">ABC-2 type transporter transmembrane domain-containing protein</fullName>
    </recommendedName>
</protein>
<keyword evidence="4 5" id="KW-0472">Membrane</keyword>
<comment type="caution">
    <text evidence="7">The sequence shown here is derived from an EMBL/GenBank/DDBJ whole genome shotgun (WGS) entry which is preliminary data.</text>
</comment>
<feature type="transmembrane region" description="Helical" evidence="5">
    <location>
        <begin position="183"/>
        <end position="206"/>
    </location>
</feature>
<evidence type="ECO:0000259" key="6">
    <source>
        <dbReference type="Pfam" id="PF12698"/>
    </source>
</evidence>
<feature type="transmembrane region" description="Helical" evidence="5">
    <location>
        <begin position="366"/>
        <end position="388"/>
    </location>
</feature>
<reference evidence="7 8" key="1">
    <citation type="journal article" date="2016" name="Nat. Commun.">
        <title>Thousands of microbial genomes shed light on interconnected biogeochemical processes in an aquifer system.</title>
        <authorList>
            <person name="Anantharaman K."/>
            <person name="Brown C.T."/>
            <person name="Hug L.A."/>
            <person name="Sharon I."/>
            <person name="Castelle C.J."/>
            <person name="Probst A.J."/>
            <person name="Thomas B.C."/>
            <person name="Singh A."/>
            <person name="Wilkins M.J."/>
            <person name="Karaoz U."/>
            <person name="Brodie E.L."/>
            <person name="Williams K.H."/>
            <person name="Hubbard S.S."/>
            <person name="Banfield J.F."/>
        </authorList>
    </citation>
    <scope>NUCLEOTIDE SEQUENCE [LARGE SCALE GENOMIC DNA]</scope>
</reference>
<dbReference type="GO" id="GO:0016020">
    <property type="term" value="C:membrane"/>
    <property type="evidence" value="ECO:0007669"/>
    <property type="project" value="UniProtKB-SubCell"/>
</dbReference>
<sequence length="397" mass="43626">MKEIYTVWKKELLDNLRDRRTLLTAVLMPIVLMPVILIGTFKLQEYTIKRAEEKVITIAVDSKQSAPTLISYLESQDKLQLSEVPPDIFESKIDDGSLNIYLGIPETFESDFSAEKPVEIKVYHKSSNVDSSSASQRVMVMLQVFNQQSAAQRLGTKGIPPEALMSIIPTPEDTATTQERGGFFIGFLLPMFLVIFAITGGMYIAIDVSAGEKERKTLEALLFVPVSRFKLVMGKYLAVATTSTVTIILSLGSLYTAFKAFPPSGLLGDEVVIDLSIGAIGIMLLVGIILAIMFAGMLLSVAIFAKSYKEAQNYISPFYLVAIFPIAIVNSIPDFKPTEPLFIVPGVNAVFVVKELLLGVFDVTHILITIGSLLFFAVTAIVIATKIYSKEGILFRD</sequence>
<evidence type="ECO:0000256" key="3">
    <source>
        <dbReference type="ARBA" id="ARBA00022989"/>
    </source>
</evidence>
<evidence type="ECO:0000256" key="5">
    <source>
        <dbReference type="SAM" id="Phobius"/>
    </source>
</evidence>
<feature type="transmembrane region" description="Helical" evidence="5">
    <location>
        <begin position="314"/>
        <end position="332"/>
    </location>
</feature>
<dbReference type="AlphaFoldDB" id="A0A1G2B3X4"/>
<evidence type="ECO:0000313" key="7">
    <source>
        <dbReference type="EMBL" id="OGY82927.1"/>
    </source>
</evidence>
<keyword evidence="2 5" id="KW-0812">Transmembrane</keyword>
<feature type="transmembrane region" description="Helical" evidence="5">
    <location>
        <begin position="21"/>
        <end position="41"/>
    </location>
</feature>
<feature type="domain" description="ABC-2 type transporter transmembrane" evidence="6">
    <location>
        <begin position="20"/>
        <end position="385"/>
    </location>
</feature>
<organism evidence="7 8">
    <name type="scientific">Candidatus Kerfeldbacteria bacterium RIFCSPLOWO2_01_FULL_48_11</name>
    <dbReference type="NCBI Taxonomy" id="1798543"/>
    <lineage>
        <taxon>Bacteria</taxon>
        <taxon>Candidatus Kerfeldiibacteriota</taxon>
    </lineage>
</organism>
<feature type="transmembrane region" description="Helical" evidence="5">
    <location>
        <begin position="277"/>
        <end position="302"/>
    </location>
</feature>
<evidence type="ECO:0000256" key="2">
    <source>
        <dbReference type="ARBA" id="ARBA00022692"/>
    </source>
</evidence>
<dbReference type="PANTHER" id="PTHR43471">
    <property type="entry name" value="ABC TRANSPORTER PERMEASE"/>
    <property type="match status" value="1"/>
</dbReference>
<dbReference type="Gene3D" id="3.40.1710.10">
    <property type="entry name" value="abc type-2 transporter like domain"/>
    <property type="match status" value="1"/>
</dbReference>
<dbReference type="STRING" id="1798543.A2898_05095"/>
<feature type="transmembrane region" description="Helical" evidence="5">
    <location>
        <begin position="236"/>
        <end position="257"/>
    </location>
</feature>
<dbReference type="PANTHER" id="PTHR43471:SF3">
    <property type="entry name" value="ABC TRANSPORTER PERMEASE PROTEIN NATB"/>
    <property type="match status" value="1"/>
</dbReference>
<comment type="subcellular location">
    <subcellularLocation>
        <location evidence="1">Membrane</location>
        <topology evidence="1">Multi-pass membrane protein</topology>
    </subcellularLocation>
</comment>
<dbReference type="EMBL" id="MHKE01000017">
    <property type="protein sequence ID" value="OGY82927.1"/>
    <property type="molecule type" value="Genomic_DNA"/>
</dbReference>
<dbReference type="GO" id="GO:0140359">
    <property type="term" value="F:ABC-type transporter activity"/>
    <property type="evidence" value="ECO:0007669"/>
    <property type="project" value="InterPro"/>
</dbReference>
<keyword evidence="3 5" id="KW-1133">Transmembrane helix</keyword>
<name>A0A1G2B3X4_9BACT</name>
<proteinExistence type="predicted"/>
<evidence type="ECO:0000256" key="4">
    <source>
        <dbReference type="ARBA" id="ARBA00023136"/>
    </source>
</evidence>
<dbReference type="InterPro" id="IPR013525">
    <property type="entry name" value="ABC2_TM"/>
</dbReference>
<gene>
    <name evidence="7" type="ORF">A2898_05095</name>
</gene>
<dbReference type="Proteomes" id="UP000179164">
    <property type="component" value="Unassembled WGS sequence"/>
</dbReference>
<evidence type="ECO:0000313" key="8">
    <source>
        <dbReference type="Proteomes" id="UP000179164"/>
    </source>
</evidence>
<evidence type="ECO:0000256" key="1">
    <source>
        <dbReference type="ARBA" id="ARBA00004141"/>
    </source>
</evidence>